<dbReference type="AlphaFoldDB" id="A0A0D5LVZ4"/>
<dbReference type="InterPro" id="IPR011330">
    <property type="entry name" value="Glyco_hydro/deAcase_b/a-brl"/>
</dbReference>
<dbReference type="Pfam" id="PF01522">
    <property type="entry name" value="Polysacc_deac_1"/>
    <property type="match status" value="1"/>
</dbReference>
<evidence type="ECO:0000256" key="3">
    <source>
        <dbReference type="ARBA" id="ARBA00020071"/>
    </source>
</evidence>
<evidence type="ECO:0000256" key="1">
    <source>
        <dbReference type="ARBA" id="ARBA00003236"/>
    </source>
</evidence>
<dbReference type="PANTHER" id="PTHR10587">
    <property type="entry name" value="GLYCOSYL TRANSFERASE-RELATED"/>
    <property type="match status" value="1"/>
</dbReference>
<sequence>MAKPLAGRTIYLEQTRDLVLAPKEVVLTFDDGPVPYNTRSVLDALDAHGVKGLFFMVGEMADWHGEAAKAVVADDQTIGSHTYQHPHLTSIGLTGAIADIDKGNASVEKATGVTPHFFRFPYLAENEALGRALQSRGIIPVGIDVDSRDYQPSTTDEIVSRVMTGLEAHGGGIVLMHDLQGRTARAIGPLLDRLEADGYKVVTLRYGKPPEPAPEPLLVNVFGRLPKGI</sequence>
<evidence type="ECO:0000256" key="4">
    <source>
        <dbReference type="ARBA" id="ARBA00022723"/>
    </source>
</evidence>
<comment type="function">
    <text evidence="1">Is involved in generating a small heat-stable compound (Nod), an acylated oligomer of N-acetylglucosamine, that stimulates mitosis in various plant protoplasts.</text>
</comment>
<dbReference type="SUPFAM" id="SSF88713">
    <property type="entry name" value="Glycoside hydrolase/deacetylase"/>
    <property type="match status" value="1"/>
</dbReference>
<dbReference type="InterPro" id="IPR002509">
    <property type="entry name" value="NODB_dom"/>
</dbReference>
<dbReference type="GO" id="GO:0016810">
    <property type="term" value="F:hydrolase activity, acting on carbon-nitrogen (but not peptide) bonds"/>
    <property type="evidence" value="ECO:0007669"/>
    <property type="project" value="InterPro"/>
</dbReference>
<feature type="domain" description="NodB homology" evidence="7">
    <location>
        <begin position="23"/>
        <end position="202"/>
    </location>
</feature>
<proteinExistence type="inferred from homology"/>
<name>A0A0D5LVZ4_MAREN</name>
<evidence type="ECO:0000256" key="6">
    <source>
        <dbReference type="ARBA" id="ARBA00032976"/>
    </source>
</evidence>
<dbReference type="STRING" id="1486262.TM49_21045"/>
<evidence type="ECO:0000259" key="7">
    <source>
        <dbReference type="PROSITE" id="PS51677"/>
    </source>
</evidence>
<dbReference type="InterPro" id="IPR050248">
    <property type="entry name" value="Polysacc_deacetylase_ArnD"/>
</dbReference>
<dbReference type="GO" id="GO:0016020">
    <property type="term" value="C:membrane"/>
    <property type="evidence" value="ECO:0007669"/>
    <property type="project" value="TreeGrafter"/>
</dbReference>
<organism evidence="8 9">
    <name type="scientific">Martelella endophytica</name>
    <dbReference type="NCBI Taxonomy" id="1486262"/>
    <lineage>
        <taxon>Bacteria</taxon>
        <taxon>Pseudomonadati</taxon>
        <taxon>Pseudomonadota</taxon>
        <taxon>Alphaproteobacteria</taxon>
        <taxon>Hyphomicrobiales</taxon>
        <taxon>Aurantimonadaceae</taxon>
        <taxon>Martelella</taxon>
    </lineage>
</organism>
<keyword evidence="4" id="KW-0479">Metal-binding</keyword>
<dbReference type="GO" id="GO:0046872">
    <property type="term" value="F:metal ion binding"/>
    <property type="evidence" value="ECO:0007669"/>
    <property type="project" value="UniProtKB-KW"/>
</dbReference>
<dbReference type="PANTHER" id="PTHR10587:SF133">
    <property type="entry name" value="CHITIN DEACETYLASE 1-RELATED"/>
    <property type="match status" value="1"/>
</dbReference>
<dbReference type="HOGENOM" id="CLU_021264_0_0_5"/>
<dbReference type="GO" id="GO:0005975">
    <property type="term" value="P:carbohydrate metabolic process"/>
    <property type="evidence" value="ECO:0007669"/>
    <property type="project" value="InterPro"/>
</dbReference>
<dbReference type="EMBL" id="CP010803">
    <property type="protein sequence ID" value="AJY48414.1"/>
    <property type="molecule type" value="Genomic_DNA"/>
</dbReference>
<dbReference type="Gene3D" id="3.20.20.370">
    <property type="entry name" value="Glycoside hydrolase/deacetylase"/>
    <property type="match status" value="1"/>
</dbReference>
<evidence type="ECO:0000313" key="8">
    <source>
        <dbReference type="EMBL" id="AJY48414.1"/>
    </source>
</evidence>
<comment type="similarity">
    <text evidence="2">Belongs to the polysaccharide deacetylase family.</text>
</comment>
<evidence type="ECO:0000313" key="9">
    <source>
        <dbReference type="Proteomes" id="UP000032611"/>
    </source>
</evidence>
<dbReference type="KEGG" id="mey:TM49_21045"/>
<dbReference type="Proteomes" id="UP000032611">
    <property type="component" value="Chromosome"/>
</dbReference>
<dbReference type="PATRIC" id="fig|1486262.3.peg.4349"/>
<protein>
    <recommendedName>
        <fullName evidence="3">Chitooligosaccharide deacetylase</fullName>
    </recommendedName>
    <alternativeName>
        <fullName evidence="6">Nodulation protein B</fullName>
    </alternativeName>
</protein>
<evidence type="ECO:0000256" key="5">
    <source>
        <dbReference type="ARBA" id="ARBA00022801"/>
    </source>
</evidence>
<dbReference type="PROSITE" id="PS51677">
    <property type="entry name" value="NODB"/>
    <property type="match status" value="1"/>
</dbReference>
<dbReference type="CDD" id="cd10917">
    <property type="entry name" value="CE4_NodB_like_6s_7s"/>
    <property type="match status" value="1"/>
</dbReference>
<gene>
    <name evidence="8" type="ORF">TM49_21045</name>
</gene>
<keyword evidence="9" id="KW-1185">Reference proteome</keyword>
<evidence type="ECO:0000256" key="2">
    <source>
        <dbReference type="ARBA" id="ARBA00010973"/>
    </source>
</evidence>
<keyword evidence="5" id="KW-0378">Hydrolase</keyword>
<reference evidence="8 9" key="1">
    <citation type="journal article" date="2015" name="Genome Announc.">
        <title>Complete genome sequence of Martelella endophytica YC6887, which has antifungal activity associated with a halophyte.</title>
        <authorList>
            <person name="Khan A."/>
            <person name="Khan H."/>
            <person name="Chung E.J."/>
            <person name="Hossain M.T."/>
            <person name="Chung Y.R."/>
        </authorList>
    </citation>
    <scope>NUCLEOTIDE SEQUENCE [LARGE SCALE GENOMIC DNA]</scope>
    <source>
        <strain evidence="8">YC6887</strain>
    </source>
</reference>
<accession>A0A0D5LVZ4</accession>